<name>A0A5J4U5W4_9EUKA</name>
<dbReference type="AlphaFoldDB" id="A0A5J4U5W4"/>
<organism evidence="1 2">
    <name type="scientific">Streblomastix strix</name>
    <dbReference type="NCBI Taxonomy" id="222440"/>
    <lineage>
        <taxon>Eukaryota</taxon>
        <taxon>Metamonada</taxon>
        <taxon>Preaxostyla</taxon>
        <taxon>Oxymonadida</taxon>
        <taxon>Streblomastigidae</taxon>
        <taxon>Streblomastix</taxon>
    </lineage>
</organism>
<protein>
    <submittedName>
        <fullName evidence="1">Uncharacterized protein</fullName>
    </submittedName>
</protein>
<evidence type="ECO:0000313" key="1">
    <source>
        <dbReference type="EMBL" id="KAA6365590.1"/>
    </source>
</evidence>
<comment type="caution">
    <text evidence="1">The sequence shown here is derived from an EMBL/GenBank/DDBJ whole genome shotgun (WGS) entry which is preliminary data.</text>
</comment>
<reference evidence="1 2" key="1">
    <citation type="submission" date="2019-03" db="EMBL/GenBank/DDBJ databases">
        <title>Single cell metagenomics reveals metabolic interactions within the superorganism composed of flagellate Streblomastix strix and complex community of Bacteroidetes bacteria on its surface.</title>
        <authorList>
            <person name="Treitli S.C."/>
            <person name="Kolisko M."/>
            <person name="Husnik F."/>
            <person name="Keeling P."/>
            <person name="Hampl V."/>
        </authorList>
    </citation>
    <scope>NUCLEOTIDE SEQUENCE [LARGE SCALE GENOMIC DNA]</scope>
    <source>
        <strain evidence="1">ST1C</strain>
    </source>
</reference>
<evidence type="ECO:0000313" key="2">
    <source>
        <dbReference type="Proteomes" id="UP000324800"/>
    </source>
</evidence>
<accession>A0A5J4U5W4</accession>
<proteinExistence type="predicted"/>
<gene>
    <name evidence="1" type="ORF">EZS28_038882</name>
</gene>
<dbReference type="EMBL" id="SNRW01020303">
    <property type="protein sequence ID" value="KAA6365590.1"/>
    <property type="molecule type" value="Genomic_DNA"/>
</dbReference>
<dbReference type="Proteomes" id="UP000324800">
    <property type="component" value="Unassembled WGS sequence"/>
</dbReference>
<sequence>MQTVPQETEVRIGELIYKEKSDGVGGDKKIHISMETNRERRVHRHWIQLRFKDQNSQQRLEENKMIISFRGTQEEKKAYQQMMKKGLEEGIVIPIQQDQVKW</sequence>